<reference evidence="1 2" key="1">
    <citation type="submission" date="2018-08" db="EMBL/GenBank/DDBJ databases">
        <title>Survival mechanisms of Campylobacter hepaticus identified by genomic analysis and comparative transcriptomic analysis of in vivo and in vitro derived bacteria.</title>
        <authorList>
            <person name="Van T.T.H."/>
            <person name="Moore R.J."/>
        </authorList>
    </citation>
    <scope>NUCLEOTIDE SEQUENCE [LARGE SCALE GENOMIC DNA]</scope>
    <source>
        <strain evidence="1 2">54L</strain>
    </source>
</reference>
<protein>
    <submittedName>
        <fullName evidence="1">ATP-binding protein</fullName>
    </submittedName>
</protein>
<organism evidence="1 2">
    <name type="scientific">Campylobacter hepaticus</name>
    <dbReference type="NCBI Taxonomy" id="1813019"/>
    <lineage>
        <taxon>Bacteria</taxon>
        <taxon>Pseudomonadati</taxon>
        <taxon>Campylobacterota</taxon>
        <taxon>Epsilonproteobacteria</taxon>
        <taxon>Campylobacterales</taxon>
        <taxon>Campylobacteraceae</taxon>
        <taxon>Campylobacter</taxon>
    </lineage>
</organism>
<keyword evidence="1" id="KW-0067">ATP-binding</keyword>
<proteinExistence type="predicted"/>
<dbReference type="EMBL" id="QURW01000004">
    <property type="protein sequence ID" value="RQD88180.1"/>
    <property type="molecule type" value="Genomic_DNA"/>
</dbReference>
<name>A0A424Z231_9BACT</name>
<evidence type="ECO:0000313" key="2">
    <source>
        <dbReference type="Proteomes" id="UP000286095"/>
    </source>
</evidence>
<sequence>MKKYVLSLILAGSLLGANTLKYEEISGFENPESVFVDKNFVYVSNLGKKIDPLGKDNDGFISKLDKNGKILEYKFLNKLHAPKGMLELNQTLYVADIDVLRGFDLKTKEEIFNLPIKGAIFLNDIEKLDDNTLLLSDTGTGLILKINLKTKEYEELIRLDLNQFGGPNGLYLDRKNNKLFIAGYHIDGVSHGLVVSYDLNSKKVDIIKNEKESYDGIVPYGDALLVSSWGENLQGVIYKINKANQSIKLDLPLMKGPADIFVENNNLWIPKMIEGKIMKVVLEK</sequence>
<dbReference type="Proteomes" id="UP000286095">
    <property type="component" value="Unassembled WGS sequence"/>
</dbReference>
<evidence type="ECO:0000313" key="1">
    <source>
        <dbReference type="EMBL" id="RQD88180.1"/>
    </source>
</evidence>
<accession>A0A424Z231</accession>
<dbReference type="SUPFAM" id="SSF63825">
    <property type="entry name" value="YWTD domain"/>
    <property type="match status" value="1"/>
</dbReference>
<dbReference type="InterPro" id="IPR011042">
    <property type="entry name" value="6-blade_b-propeller_TolB-like"/>
</dbReference>
<dbReference type="RefSeq" id="WP_124134295.1">
    <property type="nucleotide sequence ID" value="NZ_QURW01000004.1"/>
</dbReference>
<dbReference type="GO" id="GO:0005524">
    <property type="term" value="F:ATP binding"/>
    <property type="evidence" value="ECO:0007669"/>
    <property type="project" value="UniProtKB-KW"/>
</dbReference>
<dbReference type="AlphaFoldDB" id="A0A424Z231"/>
<comment type="caution">
    <text evidence="1">The sequence shown here is derived from an EMBL/GenBank/DDBJ whole genome shotgun (WGS) entry which is preliminary data.</text>
</comment>
<gene>
    <name evidence="1" type="ORF">DZD40_02370</name>
</gene>
<keyword evidence="1" id="KW-0547">Nucleotide-binding</keyword>
<dbReference type="Gene3D" id="2.120.10.30">
    <property type="entry name" value="TolB, C-terminal domain"/>
    <property type="match status" value="1"/>
</dbReference>
<dbReference type="STRING" id="1813019.A2J15_04105"/>